<gene>
    <name evidence="2" type="ORF">J2X16_000901</name>
</gene>
<feature type="transmembrane region" description="Helical" evidence="1">
    <location>
        <begin position="181"/>
        <end position="199"/>
    </location>
</feature>
<accession>A0ABU1Z4P7</accession>
<dbReference type="RefSeq" id="WP_310342132.1">
    <property type="nucleotide sequence ID" value="NZ_JAVDXQ010000001.1"/>
</dbReference>
<feature type="transmembrane region" description="Helical" evidence="1">
    <location>
        <begin position="123"/>
        <end position="144"/>
    </location>
</feature>
<comment type="caution">
    <text evidence="2">The sequence shown here is derived from an EMBL/GenBank/DDBJ whole genome shotgun (WGS) entry which is preliminary data.</text>
</comment>
<evidence type="ECO:0008006" key="4">
    <source>
        <dbReference type="Google" id="ProtNLM"/>
    </source>
</evidence>
<evidence type="ECO:0000256" key="1">
    <source>
        <dbReference type="SAM" id="Phobius"/>
    </source>
</evidence>
<keyword evidence="3" id="KW-1185">Reference proteome</keyword>
<protein>
    <recommendedName>
        <fullName evidence="4">ABC transporter permease</fullName>
    </recommendedName>
</protein>
<organism evidence="2 3">
    <name type="scientific">Pelomonas aquatica</name>
    <dbReference type="NCBI Taxonomy" id="431058"/>
    <lineage>
        <taxon>Bacteria</taxon>
        <taxon>Pseudomonadati</taxon>
        <taxon>Pseudomonadota</taxon>
        <taxon>Betaproteobacteria</taxon>
        <taxon>Burkholderiales</taxon>
        <taxon>Sphaerotilaceae</taxon>
        <taxon>Roseateles</taxon>
    </lineage>
</organism>
<feature type="transmembrane region" description="Helical" evidence="1">
    <location>
        <begin position="50"/>
        <end position="70"/>
    </location>
</feature>
<feature type="transmembrane region" description="Helical" evidence="1">
    <location>
        <begin position="284"/>
        <end position="304"/>
    </location>
</feature>
<evidence type="ECO:0000313" key="3">
    <source>
        <dbReference type="Proteomes" id="UP001180536"/>
    </source>
</evidence>
<feature type="transmembrane region" description="Helical" evidence="1">
    <location>
        <begin position="359"/>
        <end position="378"/>
    </location>
</feature>
<feature type="transmembrane region" description="Helical" evidence="1">
    <location>
        <begin position="98"/>
        <end position="117"/>
    </location>
</feature>
<feature type="transmembrane region" description="Helical" evidence="1">
    <location>
        <begin position="327"/>
        <end position="353"/>
    </location>
</feature>
<evidence type="ECO:0000313" key="2">
    <source>
        <dbReference type="EMBL" id="MDR7295580.1"/>
    </source>
</evidence>
<dbReference type="EMBL" id="JAVDXQ010000001">
    <property type="protein sequence ID" value="MDR7295580.1"/>
    <property type="molecule type" value="Genomic_DNA"/>
</dbReference>
<feature type="transmembrane region" description="Helical" evidence="1">
    <location>
        <begin position="390"/>
        <end position="411"/>
    </location>
</feature>
<feature type="transmembrane region" description="Helical" evidence="1">
    <location>
        <begin position="417"/>
        <end position="436"/>
    </location>
</feature>
<keyword evidence="1" id="KW-0472">Membrane</keyword>
<sequence length="448" mass="48331">MKAAVTMDEAPGFDLTLATRLLPGAVSAVALLLTVMVMEHVRRGLDVLVPLLYLQAPLLALGAAGLTAAASGRLSRWEARVAPQLAHRRVHAGLRRGLRDMAAIGLAGPLALAAVTASKGGGVQPLLATLAVLGASLCAGCCAVQGWEGRAPRWMLPFALAAALALLALPGAMAAVGEDGLLALAILAVTTVALWHCVLAPRALVVRAPAWPLPNLPRWWQRAWAHRGWEVVRYEQPYRTLGGQVSRPTNLKWMGFAWLPQFITQAQHLGWLDWGRTYDHGYAAAGYGAWMLLVGSFVGTYLVAPRLHWRRRLAPGGLTPRRWARRLVLGSMLGYAVALSLGLTLAVLANYWASRPLHAASWPLAIGDLLLASSFGAWQRGRYEGRVAGVLWMMGFGFAAFTVLAFLPLLGVIPVRGWLWLLIELASSLWLTRAAIRVWAARDPNTLA</sequence>
<proteinExistence type="predicted"/>
<feature type="transmembrane region" description="Helical" evidence="1">
    <location>
        <begin position="253"/>
        <end position="272"/>
    </location>
</feature>
<keyword evidence="1" id="KW-1133">Transmembrane helix</keyword>
<feature type="transmembrane region" description="Helical" evidence="1">
    <location>
        <begin position="156"/>
        <end position="175"/>
    </location>
</feature>
<dbReference type="Proteomes" id="UP001180536">
    <property type="component" value="Unassembled WGS sequence"/>
</dbReference>
<keyword evidence="1" id="KW-0812">Transmembrane</keyword>
<feature type="transmembrane region" description="Helical" evidence="1">
    <location>
        <begin position="21"/>
        <end position="38"/>
    </location>
</feature>
<name>A0ABU1Z4P7_9BURK</name>
<reference evidence="2 3" key="1">
    <citation type="submission" date="2023-07" db="EMBL/GenBank/DDBJ databases">
        <title>Sorghum-associated microbial communities from plants grown in Nebraska, USA.</title>
        <authorList>
            <person name="Schachtman D."/>
        </authorList>
    </citation>
    <scope>NUCLEOTIDE SEQUENCE [LARGE SCALE GENOMIC DNA]</scope>
    <source>
        <strain evidence="2 3">BE310</strain>
    </source>
</reference>